<gene>
    <name evidence="2" type="ORF">EYF80_055456</name>
</gene>
<sequence length="128" mass="14350">MIPYLAILSSIFSFMRWSVSFFMSSSCSFWRMCCSSWPCLLRCFSRSSSSARSRSRRSACFTRISSSSLETVQMSKATTSTSSGSSPSRCADPVGLTSCNSISIWNSSGFQWSCCYLWWDASRHRASL</sequence>
<keyword evidence="1" id="KW-0732">Signal</keyword>
<feature type="signal peptide" evidence="1">
    <location>
        <begin position="1"/>
        <end position="20"/>
    </location>
</feature>
<name>A0A4Z2EZU7_9TELE</name>
<dbReference type="AlphaFoldDB" id="A0A4Z2EZU7"/>
<accession>A0A4Z2EZU7</accession>
<feature type="chain" id="PRO_5021204535" description="Secreted protein" evidence="1">
    <location>
        <begin position="21"/>
        <end position="128"/>
    </location>
</feature>
<reference evidence="2 3" key="1">
    <citation type="submission" date="2019-03" db="EMBL/GenBank/DDBJ databases">
        <title>First draft genome of Liparis tanakae, snailfish: a comprehensive survey of snailfish specific genes.</title>
        <authorList>
            <person name="Kim W."/>
            <person name="Song I."/>
            <person name="Jeong J.-H."/>
            <person name="Kim D."/>
            <person name="Kim S."/>
            <person name="Ryu S."/>
            <person name="Song J.Y."/>
            <person name="Lee S.K."/>
        </authorList>
    </citation>
    <scope>NUCLEOTIDE SEQUENCE [LARGE SCALE GENOMIC DNA]</scope>
    <source>
        <tissue evidence="2">Muscle</tissue>
    </source>
</reference>
<evidence type="ECO:0000313" key="2">
    <source>
        <dbReference type="EMBL" id="TNN34379.1"/>
    </source>
</evidence>
<dbReference type="Proteomes" id="UP000314294">
    <property type="component" value="Unassembled WGS sequence"/>
</dbReference>
<keyword evidence="3" id="KW-1185">Reference proteome</keyword>
<proteinExistence type="predicted"/>
<evidence type="ECO:0000313" key="3">
    <source>
        <dbReference type="Proteomes" id="UP000314294"/>
    </source>
</evidence>
<organism evidence="2 3">
    <name type="scientific">Liparis tanakae</name>
    <name type="common">Tanaka's snailfish</name>
    <dbReference type="NCBI Taxonomy" id="230148"/>
    <lineage>
        <taxon>Eukaryota</taxon>
        <taxon>Metazoa</taxon>
        <taxon>Chordata</taxon>
        <taxon>Craniata</taxon>
        <taxon>Vertebrata</taxon>
        <taxon>Euteleostomi</taxon>
        <taxon>Actinopterygii</taxon>
        <taxon>Neopterygii</taxon>
        <taxon>Teleostei</taxon>
        <taxon>Neoteleostei</taxon>
        <taxon>Acanthomorphata</taxon>
        <taxon>Eupercaria</taxon>
        <taxon>Perciformes</taxon>
        <taxon>Cottioidei</taxon>
        <taxon>Cottales</taxon>
        <taxon>Liparidae</taxon>
        <taxon>Liparis</taxon>
    </lineage>
</organism>
<protein>
    <recommendedName>
        <fullName evidence="4">Secreted protein</fullName>
    </recommendedName>
</protein>
<evidence type="ECO:0000256" key="1">
    <source>
        <dbReference type="SAM" id="SignalP"/>
    </source>
</evidence>
<evidence type="ECO:0008006" key="4">
    <source>
        <dbReference type="Google" id="ProtNLM"/>
    </source>
</evidence>
<dbReference type="EMBL" id="SRLO01001978">
    <property type="protein sequence ID" value="TNN34379.1"/>
    <property type="molecule type" value="Genomic_DNA"/>
</dbReference>
<comment type="caution">
    <text evidence="2">The sequence shown here is derived from an EMBL/GenBank/DDBJ whole genome shotgun (WGS) entry which is preliminary data.</text>
</comment>